<gene>
    <name evidence="2" type="ORF">PGT21_008497</name>
    <name evidence="3" type="ORF">PGTUg99_022278</name>
</gene>
<sequence>MTVGSLTANQSRLRNTGNLTGQSNRRHESQRSDERINPDRQRHGGMTIEQRRPGGMTGRASHLVIPTVRGASNPRQGDRALGQSFDVGWIARSSLNCSGGNAIGFKSPRPVEGQIIVATDNDATHVAGLSVSDPLDTGCLTERITMSPKELEFLGEALLWIPSPRTYSLITSNYKYVMGIFCSSC</sequence>
<accession>A0A5B0NV06</accession>
<evidence type="ECO:0000256" key="1">
    <source>
        <dbReference type="SAM" id="MobiDB-lite"/>
    </source>
</evidence>
<keyword evidence="4" id="KW-1185">Reference proteome</keyword>
<feature type="compositionally biased region" description="Polar residues" evidence="1">
    <location>
        <begin position="1"/>
        <end position="23"/>
    </location>
</feature>
<dbReference type="Proteomes" id="UP000324748">
    <property type="component" value="Unassembled WGS sequence"/>
</dbReference>
<dbReference type="AlphaFoldDB" id="A0A5B0NV06"/>
<dbReference type="Proteomes" id="UP000325313">
    <property type="component" value="Unassembled WGS sequence"/>
</dbReference>
<dbReference type="EMBL" id="VDEP01000373">
    <property type="protein sequence ID" value="KAA1093710.1"/>
    <property type="molecule type" value="Genomic_DNA"/>
</dbReference>
<reference evidence="4 5" key="1">
    <citation type="submission" date="2019-05" db="EMBL/GenBank/DDBJ databases">
        <title>Emergence of the Ug99 lineage of the wheat stem rust pathogen through somatic hybridization.</title>
        <authorList>
            <person name="Li F."/>
            <person name="Upadhyaya N.M."/>
            <person name="Sperschneider J."/>
            <person name="Matny O."/>
            <person name="Nguyen-Phuc H."/>
            <person name="Mago R."/>
            <person name="Raley C."/>
            <person name="Miller M.E."/>
            <person name="Silverstein K.A.T."/>
            <person name="Henningsen E."/>
            <person name="Hirsch C.D."/>
            <person name="Visser B."/>
            <person name="Pretorius Z.A."/>
            <person name="Steffenson B.J."/>
            <person name="Schwessinger B."/>
            <person name="Dodds P.N."/>
            <person name="Figueroa M."/>
        </authorList>
    </citation>
    <scope>NUCLEOTIDE SEQUENCE [LARGE SCALE GENOMIC DNA]</scope>
    <source>
        <strain evidence="2">21-0</strain>
        <strain evidence="3 5">Ug99</strain>
    </source>
</reference>
<evidence type="ECO:0000313" key="5">
    <source>
        <dbReference type="Proteomes" id="UP000325313"/>
    </source>
</evidence>
<proteinExistence type="predicted"/>
<protein>
    <submittedName>
        <fullName evidence="2">Uncharacterized protein</fullName>
    </submittedName>
</protein>
<comment type="caution">
    <text evidence="2">The sequence shown here is derived from an EMBL/GenBank/DDBJ whole genome shotgun (WGS) entry which is preliminary data.</text>
</comment>
<evidence type="ECO:0000313" key="3">
    <source>
        <dbReference type="EMBL" id="KAA1093710.1"/>
    </source>
</evidence>
<feature type="compositionally biased region" description="Basic and acidic residues" evidence="1">
    <location>
        <begin position="25"/>
        <end position="42"/>
    </location>
</feature>
<evidence type="ECO:0000313" key="2">
    <source>
        <dbReference type="EMBL" id="KAA1092612.1"/>
    </source>
</evidence>
<name>A0A5B0NV06_PUCGR</name>
<dbReference type="EMBL" id="VSWC01000080">
    <property type="protein sequence ID" value="KAA1092612.1"/>
    <property type="molecule type" value="Genomic_DNA"/>
</dbReference>
<feature type="region of interest" description="Disordered" evidence="1">
    <location>
        <begin position="1"/>
        <end position="58"/>
    </location>
</feature>
<organism evidence="2 4">
    <name type="scientific">Puccinia graminis f. sp. tritici</name>
    <dbReference type="NCBI Taxonomy" id="56615"/>
    <lineage>
        <taxon>Eukaryota</taxon>
        <taxon>Fungi</taxon>
        <taxon>Dikarya</taxon>
        <taxon>Basidiomycota</taxon>
        <taxon>Pucciniomycotina</taxon>
        <taxon>Pucciniomycetes</taxon>
        <taxon>Pucciniales</taxon>
        <taxon>Pucciniaceae</taxon>
        <taxon>Puccinia</taxon>
    </lineage>
</organism>
<evidence type="ECO:0000313" key="4">
    <source>
        <dbReference type="Proteomes" id="UP000324748"/>
    </source>
</evidence>